<feature type="modified residue" description="4-aspartylphosphate" evidence="2">
    <location>
        <position position="55"/>
    </location>
</feature>
<name>A0A2M9Z897_9LEPT</name>
<dbReference type="CDD" id="cd00130">
    <property type="entry name" value="PAS"/>
    <property type="match status" value="1"/>
</dbReference>
<keyword evidence="5" id="KW-0418">Kinase</keyword>
<evidence type="ECO:0000313" key="6">
    <source>
        <dbReference type="Proteomes" id="UP000231912"/>
    </source>
</evidence>
<dbReference type="InterPro" id="IPR000014">
    <property type="entry name" value="PAS"/>
</dbReference>
<dbReference type="Gene3D" id="3.40.50.2300">
    <property type="match status" value="1"/>
</dbReference>
<dbReference type="RefSeq" id="WP_100759811.1">
    <property type="nucleotide sequence ID" value="NZ_NPDT01000008.1"/>
</dbReference>
<dbReference type="SMART" id="SM00091">
    <property type="entry name" value="PAS"/>
    <property type="match status" value="1"/>
</dbReference>
<accession>A0A2M9Z897</accession>
<dbReference type="PANTHER" id="PTHR44591">
    <property type="entry name" value="STRESS RESPONSE REGULATOR PROTEIN 1"/>
    <property type="match status" value="1"/>
</dbReference>
<feature type="domain" description="PAS" evidence="4">
    <location>
        <begin position="133"/>
        <end position="184"/>
    </location>
</feature>
<organism evidence="5 6">
    <name type="scientific">Leptospira wolffii</name>
    <dbReference type="NCBI Taxonomy" id="409998"/>
    <lineage>
        <taxon>Bacteria</taxon>
        <taxon>Pseudomonadati</taxon>
        <taxon>Spirochaetota</taxon>
        <taxon>Spirochaetia</taxon>
        <taxon>Leptospirales</taxon>
        <taxon>Leptospiraceae</taxon>
        <taxon>Leptospira</taxon>
    </lineage>
</organism>
<comment type="caution">
    <text evidence="5">The sequence shown here is derived from an EMBL/GenBank/DDBJ whole genome shotgun (WGS) entry which is preliminary data.</text>
</comment>
<protein>
    <submittedName>
        <fullName evidence="5">Histidine kinase</fullName>
    </submittedName>
</protein>
<dbReference type="AlphaFoldDB" id="A0A2M9Z897"/>
<evidence type="ECO:0000259" key="4">
    <source>
        <dbReference type="PROSITE" id="PS50112"/>
    </source>
</evidence>
<dbReference type="Pfam" id="PF00072">
    <property type="entry name" value="Response_reg"/>
    <property type="match status" value="1"/>
</dbReference>
<dbReference type="EMBL" id="NPDT01000008">
    <property type="protein sequence ID" value="PJZ64656.1"/>
    <property type="molecule type" value="Genomic_DNA"/>
</dbReference>
<dbReference type="InterPro" id="IPR011006">
    <property type="entry name" value="CheY-like_superfamily"/>
</dbReference>
<dbReference type="SUPFAM" id="SSF55785">
    <property type="entry name" value="PYP-like sensor domain (PAS domain)"/>
    <property type="match status" value="1"/>
</dbReference>
<dbReference type="SUPFAM" id="SSF52172">
    <property type="entry name" value="CheY-like"/>
    <property type="match status" value="1"/>
</dbReference>
<dbReference type="InterPro" id="IPR001789">
    <property type="entry name" value="Sig_transdc_resp-reg_receiver"/>
</dbReference>
<dbReference type="SMART" id="SM00448">
    <property type="entry name" value="REC"/>
    <property type="match status" value="1"/>
</dbReference>
<evidence type="ECO:0000259" key="3">
    <source>
        <dbReference type="PROSITE" id="PS50110"/>
    </source>
</evidence>
<proteinExistence type="predicted"/>
<keyword evidence="1 2" id="KW-0597">Phosphoprotein</keyword>
<dbReference type="CDD" id="cd17534">
    <property type="entry name" value="REC_DC-like"/>
    <property type="match status" value="1"/>
</dbReference>
<keyword evidence="5" id="KW-0808">Transferase</keyword>
<dbReference type="GO" id="GO:0016301">
    <property type="term" value="F:kinase activity"/>
    <property type="evidence" value="ECO:0007669"/>
    <property type="project" value="UniProtKB-KW"/>
</dbReference>
<dbReference type="NCBIfam" id="TIGR00229">
    <property type="entry name" value="sensory_box"/>
    <property type="match status" value="1"/>
</dbReference>
<dbReference type="Pfam" id="PF00989">
    <property type="entry name" value="PAS"/>
    <property type="match status" value="1"/>
</dbReference>
<evidence type="ECO:0000313" key="5">
    <source>
        <dbReference type="EMBL" id="PJZ64656.1"/>
    </source>
</evidence>
<dbReference type="PROSITE" id="PS50110">
    <property type="entry name" value="RESPONSE_REGULATORY"/>
    <property type="match status" value="1"/>
</dbReference>
<dbReference type="InterPro" id="IPR050595">
    <property type="entry name" value="Bact_response_regulator"/>
</dbReference>
<reference evidence="5 6" key="1">
    <citation type="submission" date="2017-07" db="EMBL/GenBank/DDBJ databases">
        <title>Leptospira spp. isolated from tropical soils.</title>
        <authorList>
            <person name="Thibeaux R."/>
            <person name="Iraola G."/>
            <person name="Ferres I."/>
            <person name="Bierque E."/>
            <person name="Girault D."/>
            <person name="Soupe-Gilbert M.-E."/>
            <person name="Picardeau M."/>
            <person name="Goarant C."/>
        </authorList>
    </citation>
    <scope>NUCLEOTIDE SEQUENCE [LARGE SCALE GENOMIC DNA]</scope>
    <source>
        <strain evidence="5 6">FH2-C-A2</strain>
    </source>
</reference>
<sequence>MSSAKILIVEDEGLVAQDIRHRLEQMGYPSPVIASTGEEAVDKASRLSPDLILMDIILSRGYVDGVEAAEKIRAFLDVPIIFLTASSDATTLDRAKLTEPDGYILKPFQTRELQIAIELTLYKYELDREILRQDRLVLATLREMEEGVIATDESRRIFFLNPAAEKLTGWMESDAVGKPVSEIVKIHSLQTAGNEESEHLPAFDSEVRIPSHGNLESKNGLNTEVITVNRSVVPSDREESIGNVLIIRKFGNRK</sequence>
<dbReference type="Gene3D" id="3.30.450.20">
    <property type="entry name" value="PAS domain"/>
    <property type="match status" value="1"/>
</dbReference>
<evidence type="ECO:0000256" key="1">
    <source>
        <dbReference type="ARBA" id="ARBA00022553"/>
    </source>
</evidence>
<gene>
    <name evidence="5" type="ORF">CH371_16130</name>
</gene>
<dbReference type="GO" id="GO:0000160">
    <property type="term" value="P:phosphorelay signal transduction system"/>
    <property type="evidence" value="ECO:0007669"/>
    <property type="project" value="InterPro"/>
</dbReference>
<dbReference type="Proteomes" id="UP000231912">
    <property type="component" value="Unassembled WGS sequence"/>
</dbReference>
<dbReference type="InterPro" id="IPR035965">
    <property type="entry name" value="PAS-like_dom_sf"/>
</dbReference>
<feature type="domain" description="Response regulatory" evidence="3">
    <location>
        <begin position="5"/>
        <end position="121"/>
    </location>
</feature>
<dbReference type="InterPro" id="IPR013767">
    <property type="entry name" value="PAS_fold"/>
</dbReference>
<evidence type="ECO:0000256" key="2">
    <source>
        <dbReference type="PROSITE-ProRule" id="PRU00169"/>
    </source>
</evidence>
<dbReference type="PROSITE" id="PS50112">
    <property type="entry name" value="PAS"/>
    <property type="match status" value="1"/>
</dbReference>
<dbReference type="PANTHER" id="PTHR44591:SF3">
    <property type="entry name" value="RESPONSE REGULATORY DOMAIN-CONTAINING PROTEIN"/>
    <property type="match status" value="1"/>
</dbReference>
<dbReference type="GO" id="GO:0006355">
    <property type="term" value="P:regulation of DNA-templated transcription"/>
    <property type="evidence" value="ECO:0007669"/>
    <property type="project" value="InterPro"/>
</dbReference>